<reference evidence="1 2" key="1">
    <citation type="submission" date="2024-10" db="EMBL/GenBank/DDBJ databases">
        <authorList>
            <person name="Deangelis K."/>
            <person name="Huntemann M."/>
            <person name="Clum A."/>
            <person name="Wang J."/>
            <person name="Palaniappan K."/>
            <person name="Ritter S."/>
            <person name="Chen I.-M."/>
            <person name="Stamatis D."/>
            <person name="Reddy T."/>
            <person name="O'Malley R."/>
            <person name="Daum C."/>
            <person name="Ng V."/>
            <person name="Ivanova N."/>
            <person name="Kyrpides N."/>
            <person name="Woyke T."/>
        </authorList>
    </citation>
    <scope>NUCLEOTIDE SEQUENCE [LARGE SCALE GENOMIC DNA]</scope>
    <source>
        <strain evidence="1 2">GAS97</strain>
    </source>
</reference>
<gene>
    <name evidence="1" type="ORF">ABH943_002926</name>
</gene>
<accession>A0ABW8MGW4</accession>
<reference evidence="1 2" key="2">
    <citation type="submission" date="2024-11" db="EMBL/GenBank/DDBJ databases">
        <title>Using genomics to understand microbial adaptation to soil warming.</title>
        <authorList>
            <person name="Deangelis K.M. PhD."/>
        </authorList>
    </citation>
    <scope>NUCLEOTIDE SEQUENCE [LARGE SCALE GENOMIC DNA]</scope>
    <source>
        <strain evidence="1 2">GAS97</strain>
    </source>
</reference>
<organism evidence="1 2">
    <name type="scientific">Caballeronia udeis</name>
    <dbReference type="NCBI Taxonomy" id="1232866"/>
    <lineage>
        <taxon>Bacteria</taxon>
        <taxon>Pseudomonadati</taxon>
        <taxon>Pseudomonadota</taxon>
        <taxon>Betaproteobacteria</taxon>
        <taxon>Burkholderiales</taxon>
        <taxon>Burkholderiaceae</taxon>
        <taxon>Caballeronia</taxon>
    </lineage>
</organism>
<keyword evidence="2" id="KW-1185">Reference proteome</keyword>
<dbReference type="Proteomes" id="UP001620514">
    <property type="component" value="Unassembled WGS sequence"/>
</dbReference>
<evidence type="ECO:0000313" key="2">
    <source>
        <dbReference type="Proteomes" id="UP001620514"/>
    </source>
</evidence>
<protein>
    <submittedName>
        <fullName evidence="1">Uncharacterized protein</fullName>
    </submittedName>
</protein>
<name>A0ABW8MGW4_9BURK</name>
<dbReference type="RefSeq" id="WP_404607321.1">
    <property type="nucleotide sequence ID" value="NZ_JBIYDN010000007.1"/>
</dbReference>
<sequence>MRIKQDRRSGAGNMPISEDVARVGAHYDERLGETMRVTVVVADQATCARTH</sequence>
<comment type="caution">
    <text evidence="1">The sequence shown here is derived from an EMBL/GenBank/DDBJ whole genome shotgun (WGS) entry which is preliminary data.</text>
</comment>
<proteinExistence type="predicted"/>
<dbReference type="EMBL" id="JBIYDN010000007">
    <property type="protein sequence ID" value="MFK4442910.1"/>
    <property type="molecule type" value="Genomic_DNA"/>
</dbReference>
<evidence type="ECO:0000313" key="1">
    <source>
        <dbReference type="EMBL" id="MFK4442910.1"/>
    </source>
</evidence>